<protein>
    <recommendedName>
        <fullName evidence="4">Mediator of RNA polymerase II transcription subunit 11</fullName>
    </recommendedName>
    <alternativeName>
        <fullName evidence="4">Mediator complex subunit 11</fullName>
    </alternativeName>
</protein>
<evidence type="ECO:0000256" key="1">
    <source>
        <dbReference type="ARBA" id="ARBA00004123"/>
    </source>
</evidence>
<dbReference type="Proteomes" id="UP001211065">
    <property type="component" value="Unassembled WGS sequence"/>
</dbReference>
<dbReference type="InterPro" id="IPR019404">
    <property type="entry name" value="Mediator_Med11"/>
</dbReference>
<dbReference type="EMBL" id="JADGJW010000359">
    <property type="protein sequence ID" value="KAJ3218940.1"/>
    <property type="molecule type" value="Genomic_DNA"/>
</dbReference>
<comment type="function">
    <text evidence="4">Component of the Mediator complex, a coactivator involved in the regulated transcription of nearly all RNA polymerase II-dependent genes. Mediator functions as a bridge to convey information from gene-specific regulatory proteins to the basal RNA polymerase II transcription machinery. Mediator is recruited to promoters by direct interactions with regulatory proteins and serves as a scaffold for the assembly of a functional pre-initiation complex with RNA polymerase II and the general transcription factors.</text>
</comment>
<gene>
    <name evidence="4" type="primary">MED11</name>
    <name evidence="5" type="ORF">HK099_004870</name>
</gene>
<comment type="caution">
    <text evidence="5">The sequence shown here is derived from an EMBL/GenBank/DDBJ whole genome shotgun (WGS) entry which is preliminary data.</text>
</comment>
<comment type="subcellular location">
    <subcellularLocation>
        <location evidence="1 4">Nucleus</location>
    </subcellularLocation>
</comment>
<keyword evidence="4" id="KW-0805">Transcription regulation</keyword>
<comment type="subunit">
    <text evidence="4">Component of the Mediator complex.</text>
</comment>
<dbReference type="Pfam" id="PF10280">
    <property type="entry name" value="Med11"/>
    <property type="match status" value="1"/>
</dbReference>
<name>A0AAD5U2E2_9FUNG</name>
<keyword evidence="4" id="KW-0804">Transcription</keyword>
<organism evidence="5 6">
    <name type="scientific">Clydaea vesicula</name>
    <dbReference type="NCBI Taxonomy" id="447962"/>
    <lineage>
        <taxon>Eukaryota</taxon>
        <taxon>Fungi</taxon>
        <taxon>Fungi incertae sedis</taxon>
        <taxon>Chytridiomycota</taxon>
        <taxon>Chytridiomycota incertae sedis</taxon>
        <taxon>Chytridiomycetes</taxon>
        <taxon>Lobulomycetales</taxon>
        <taxon>Lobulomycetaceae</taxon>
        <taxon>Clydaea</taxon>
    </lineage>
</organism>
<keyword evidence="6" id="KW-1185">Reference proteome</keyword>
<proteinExistence type="inferred from homology"/>
<dbReference type="GO" id="GO:0016592">
    <property type="term" value="C:mediator complex"/>
    <property type="evidence" value="ECO:0007669"/>
    <property type="project" value="InterPro"/>
</dbReference>
<keyword evidence="4" id="KW-0010">Activator</keyword>
<dbReference type="AlphaFoldDB" id="A0AAD5U2E2"/>
<dbReference type="GO" id="GO:0006357">
    <property type="term" value="P:regulation of transcription by RNA polymerase II"/>
    <property type="evidence" value="ECO:0007669"/>
    <property type="project" value="InterPro"/>
</dbReference>
<sequence length="141" mass="16223">MSIENEIKTSLEELYDLEQIIVSLLDLTSNSVKILSDDNLIIEETKEEQEKVFNSIMETIMEIQQRMRRIFRSLFYSGILNSGKSIPYKANLFGEEKDFELNSQGLALVLEKVKFDLNNLNKIELGEIDIGDGVNLDKMIE</sequence>
<evidence type="ECO:0000313" key="5">
    <source>
        <dbReference type="EMBL" id="KAJ3218940.1"/>
    </source>
</evidence>
<reference evidence="5" key="1">
    <citation type="submission" date="2020-05" db="EMBL/GenBank/DDBJ databases">
        <title>Phylogenomic resolution of chytrid fungi.</title>
        <authorList>
            <person name="Stajich J.E."/>
            <person name="Amses K."/>
            <person name="Simmons R."/>
            <person name="Seto K."/>
            <person name="Myers J."/>
            <person name="Bonds A."/>
            <person name="Quandt C.A."/>
            <person name="Barry K."/>
            <person name="Liu P."/>
            <person name="Grigoriev I."/>
            <person name="Longcore J.E."/>
            <person name="James T.Y."/>
        </authorList>
    </citation>
    <scope>NUCLEOTIDE SEQUENCE</scope>
    <source>
        <strain evidence="5">JEL0476</strain>
    </source>
</reference>
<dbReference type="GO" id="GO:0003712">
    <property type="term" value="F:transcription coregulator activity"/>
    <property type="evidence" value="ECO:0007669"/>
    <property type="project" value="InterPro"/>
</dbReference>
<comment type="similarity">
    <text evidence="2 4">Belongs to the Mediator complex subunit 11 family.</text>
</comment>
<accession>A0AAD5U2E2</accession>
<evidence type="ECO:0000256" key="2">
    <source>
        <dbReference type="ARBA" id="ARBA00008186"/>
    </source>
</evidence>
<keyword evidence="3 4" id="KW-0539">Nucleus</keyword>
<evidence type="ECO:0000256" key="3">
    <source>
        <dbReference type="ARBA" id="ARBA00023242"/>
    </source>
</evidence>
<evidence type="ECO:0000256" key="4">
    <source>
        <dbReference type="RuleBase" id="RU364147"/>
    </source>
</evidence>
<evidence type="ECO:0000313" key="6">
    <source>
        <dbReference type="Proteomes" id="UP001211065"/>
    </source>
</evidence>